<dbReference type="Gene3D" id="2.40.30.10">
    <property type="entry name" value="Translation factors"/>
    <property type="match status" value="1"/>
</dbReference>
<comment type="catalytic activity">
    <reaction evidence="10">
        <text>2 nitric oxide + NADPH + 2 O2 = 2 nitrate + NADP(+) + H(+)</text>
        <dbReference type="Rhea" id="RHEA:19465"/>
        <dbReference type="ChEBI" id="CHEBI:15378"/>
        <dbReference type="ChEBI" id="CHEBI:15379"/>
        <dbReference type="ChEBI" id="CHEBI:16480"/>
        <dbReference type="ChEBI" id="CHEBI:17632"/>
        <dbReference type="ChEBI" id="CHEBI:57783"/>
        <dbReference type="ChEBI" id="CHEBI:58349"/>
        <dbReference type="EC" id="1.14.12.17"/>
    </reaction>
</comment>
<organism evidence="14 15">
    <name type="scientific">Saccharomonospora marina XMU15</name>
    <dbReference type="NCBI Taxonomy" id="882083"/>
    <lineage>
        <taxon>Bacteria</taxon>
        <taxon>Bacillati</taxon>
        <taxon>Actinomycetota</taxon>
        <taxon>Actinomycetes</taxon>
        <taxon>Pseudonocardiales</taxon>
        <taxon>Pseudonocardiaceae</taxon>
        <taxon>Saccharomonospora</taxon>
    </lineage>
</organism>
<dbReference type="Pfam" id="PF00175">
    <property type="entry name" value="NAD_binding_1"/>
    <property type="match status" value="1"/>
</dbReference>
<name>H5XB25_9PSEU</name>
<evidence type="ECO:0000256" key="6">
    <source>
        <dbReference type="ARBA" id="ARBA00022857"/>
    </source>
</evidence>
<dbReference type="GO" id="GO:0020037">
    <property type="term" value="F:heme binding"/>
    <property type="evidence" value="ECO:0007669"/>
    <property type="project" value="InterPro"/>
</dbReference>
<dbReference type="InterPro" id="IPR008333">
    <property type="entry name" value="Cbr1-like_FAD-bd_dom"/>
</dbReference>
<comment type="similarity">
    <text evidence="11">Belongs to the globin family.</text>
</comment>
<dbReference type="InterPro" id="IPR017938">
    <property type="entry name" value="Riboflavin_synthase-like_b-brl"/>
</dbReference>
<dbReference type="PANTHER" id="PTHR47354:SF5">
    <property type="entry name" value="PROTEIN RFBI"/>
    <property type="match status" value="1"/>
</dbReference>
<dbReference type="GO" id="GO:0005344">
    <property type="term" value="F:oxygen carrier activity"/>
    <property type="evidence" value="ECO:0007669"/>
    <property type="project" value="UniProtKB-KW"/>
</dbReference>
<keyword evidence="15" id="KW-1185">Reference proteome</keyword>
<comment type="cofactor">
    <cofactor evidence="1">
        <name>heme b</name>
        <dbReference type="ChEBI" id="CHEBI:60344"/>
    </cofactor>
</comment>
<evidence type="ECO:0000256" key="3">
    <source>
        <dbReference type="ARBA" id="ARBA00006401"/>
    </source>
</evidence>
<accession>H5XB25</accession>
<keyword evidence="11" id="KW-0349">Heme</keyword>
<evidence type="ECO:0000256" key="1">
    <source>
        <dbReference type="ARBA" id="ARBA00001970"/>
    </source>
</evidence>
<keyword evidence="11" id="KW-0479">Metal-binding</keyword>
<dbReference type="EMBL" id="CM001439">
    <property type="protein sequence ID" value="EHR53755.1"/>
    <property type="molecule type" value="Genomic_DNA"/>
</dbReference>
<dbReference type="InterPro" id="IPR001709">
    <property type="entry name" value="Flavoprot_Pyr_Nucl_cyt_Rdtase"/>
</dbReference>
<evidence type="ECO:0000313" key="15">
    <source>
        <dbReference type="Proteomes" id="UP000004926"/>
    </source>
</evidence>
<evidence type="ECO:0000313" key="14">
    <source>
        <dbReference type="EMBL" id="EHR53755.1"/>
    </source>
</evidence>
<feature type="domain" description="FAD-binding FR-type" evidence="13">
    <location>
        <begin position="159"/>
        <end position="259"/>
    </location>
</feature>
<dbReference type="CDD" id="cd06187">
    <property type="entry name" value="O2ase_reductase_like"/>
    <property type="match status" value="1"/>
</dbReference>
<dbReference type="RefSeq" id="WP_009157129.1">
    <property type="nucleotide sequence ID" value="NZ_CM001439.1"/>
</dbReference>
<dbReference type="eggNOG" id="COG0543">
    <property type="taxonomic scope" value="Bacteria"/>
</dbReference>
<dbReference type="InterPro" id="IPR012292">
    <property type="entry name" value="Globin/Proto"/>
</dbReference>
<dbReference type="PANTHER" id="PTHR47354">
    <property type="entry name" value="NADH OXIDOREDUCTASE HCR"/>
    <property type="match status" value="1"/>
</dbReference>
<dbReference type="InterPro" id="IPR050415">
    <property type="entry name" value="MRET"/>
</dbReference>
<dbReference type="GO" id="GO:0051537">
    <property type="term" value="F:2 iron, 2 sulfur cluster binding"/>
    <property type="evidence" value="ECO:0007669"/>
    <property type="project" value="UniProtKB-KW"/>
</dbReference>
<evidence type="ECO:0000256" key="8">
    <source>
        <dbReference type="ARBA" id="ARBA00023027"/>
    </source>
</evidence>
<dbReference type="Gene3D" id="1.10.490.10">
    <property type="entry name" value="Globins"/>
    <property type="match status" value="1"/>
</dbReference>
<dbReference type="EC" id="1.14.12.17" evidence="4"/>
<dbReference type="InterPro" id="IPR001433">
    <property type="entry name" value="OxRdtase_FAD/NAD-bd"/>
</dbReference>
<dbReference type="PRINTS" id="PR00410">
    <property type="entry name" value="PHEHYDRXLASE"/>
</dbReference>
<keyword evidence="8" id="KW-0520">NAD</keyword>
<evidence type="ECO:0000256" key="7">
    <source>
        <dbReference type="ARBA" id="ARBA00023014"/>
    </source>
</evidence>
<evidence type="ECO:0000256" key="9">
    <source>
        <dbReference type="ARBA" id="ARBA00048649"/>
    </source>
</evidence>
<comment type="catalytic activity">
    <reaction evidence="9">
        <text>2 nitric oxide + NADH + 2 O2 = 2 nitrate + NAD(+) + H(+)</text>
        <dbReference type="Rhea" id="RHEA:19469"/>
        <dbReference type="ChEBI" id="CHEBI:15378"/>
        <dbReference type="ChEBI" id="CHEBI:15379"/>
        <dbReference type="ChEBI" id="CHEBI:16480"/>
        <dbReference type="ChEBI" id="CHEBI:17632"/>
        <dbReference type="ChEBI" id="CHEBI:57540"/>
        <dbReference type="ChEBI" id="CHEBI:57945"/>
        <dbReference type="EC" id="1.14.12.17"/>
    </reaction>
</comment>
<evidence type="ECO:0000256" key="2">
    <source>
        <dbReference type="ARBA" id="ARBA00001974"/>
    </source>
</evidence>
<proteinExistence type="inferred from homology"/>
<evidence type="ECO:0000259" key="13">
    <source>
        <dbReference type="PROSITE" id="PS51384"/>
    </source>
</evidence>
<dbReference type="PRINTS" id="PR00371">
    <property type="entry name" value="FPNCR"/>
</dbReference>
<dbReference type="InterPro" id="IPR039261">
    <property type="entry name" value="FNR_nucleotide-bd"/>
</dbReference>
<dbReference type="AlphaFoldDB" id="H5XB25"/>
<evidence type="ECO:0000256" key="10">
    <source>
        <dbReference type="ARBA" id="ARBA00049433"/>
    </source>
</evidence>
<comment type="similarity">
    <text evidence="3">In the C-terminal section; belongs to the flavoprotein pyridine nucleotide cytochrome reductase family.</text>
</comment>
<dbReference type="GO" id="GO:0008941">
    <property type="term" value="F:nitric oxide dioxygenase NAD(P)H activity"/>
    <property type="evidence" value="ECO:0007669"/>
    <property type="project" value="UniProtKB-EC"/>
</dbReference>
<sequence length="391" mass="43498">MTEDLISPIPRVAPPREPPPAVSTMVTHIKQTWLLAQPYLPEISQSFYNMLFTLAPTARDVFPIGMQAAEGKHVRALGQLILLVDRPEDLAPYLRQLGRDHRKFGTVDQHYEAVGTALLAALKRHLGPAWTPEVERAWAEAYTIVARSMQEAAEADHHPPFWKATVAEHRRLNWDVALIRVEPESPIPYRAGQYVSVEVPQRPRLWRYLSPANAPRPDGSLEFHVRAVDGGWVSRSLVGHTQSGDVWRIGAPLGRLSVDRESGRDVLMVAGGTGLAPLRAILDDLAQWGQNPTVTLFYGGRTLEDLYDLEQLWTLAATNPWLRVCPVVEEVTGEPGVEHGTLADAVTRWGAWHDHDVLVAGSPDMIRATVSRMFAAGTPLHAIRYDPFGFD</sequence>
<dbReference type="SUPFAM" id="SSF63380">
    <property type="entry name" value="Riboflavin synthase domain-like"/>
    <property type="match status" value="1"/>
</dbReference>
<dbReference type="GO" id="GO:0019825">
    <property type="term" value="F:oxygen binding"/>
    <property type="evidence" value="ECO:0007669"/>
    <property type="project" value="InterPro"/>
</dbReference>
<reference evidence="14 15" key="1">
    <citation type="journal article" date="2012" name="Stand. Genomic Sci.">
        <title>Genome sequence of the ocean sediment bacterium Saccharomonospora marina type strain (XMU15(T)).</title>
        <authorList>
            <person name="Klenk H.P."/>
            <person name="Lu M."/>
            <person name="Lucas S."/>
            <person name="Lapidus A."/>
            <person name="Copeland A."/>
            <person name="Pitluck S."/>
            <person name="Goodwin L.A."/>
            <person name="Han C."/>
            <person name="Tapia R."/>
            <person name="Brambilla E.M."/>
            <person name="Potter G."/>
            <person name="Land M."/>
            <person name="Ivanova N."/>
            <person name="Rohde M."/>
            <person name="Goker M."/>
            <person name="Detter J.C."/>
            <person name="Li W.J."/>
            <person name="Kyrpides N.C."/>
            <person name="Woyke T."/>
        </authorList>
    </citation>
    <scope>NUCLEOTIDE SEQUENCE [LARGE SCALE GENOMIC DNA]</scope>
    <source>
        <strain evidence="14 15">XMU15</strain>
    </source>
</reference>
<keyword evidence="6" id="KW-0521">NADP</keyword>
<keyword evidence="11" id="KW-0813">Transport</keyword>
<dbReference type="Pfam" id="PF00042">
    <property type="entry name" value="Globin"/>
    <property type="match status" value="1"/>
</dbReference>
<dbReference type="PROSITE" id="PS51384">
    <property type="entry name" value="FAD_FR"/>
    <property type="match status" value="1"/>
</dbReference>
<comment type="cofactor">
    <cofactor evidence="2">
        <name>FAD</name>
        <dbReference type="ChEBI" id="CHEBI:57692"/>
    </cofactor>
</comment>
<dbReference type="InterPro" id="IPR009050">
    <property type="entry name" value="Globin-like_sf"/>
</dbReference>
<keyword evidence="7" id="KW-0411">Iron-sulfur</keyword>
<keyword evidence="11" id="KW-0408">Iron</keyword>
<dbReference type="STRING" id="882083.SacmaDRAFT_5639"/>
<gene>
    <name evidence="14" type="ORF">SacmaDRAFT_5639</name>
</gene>
<dbReference type="Pfam" id="PF00970">
    <property type="entry name" value="FAD_binding_6"/>
    <property type="match status" value="1"/>
</dbReference>
<dbReference type="InterPro" id="IPR000971">
    <property type="entry name" value="Globin"/>
</dbReference>
<dbReference type="SUPFAM" id="SSF52343">
    <property type="entry name" value="Ferredoxin reductase-like, C-terminal NADP-linked domain"/>
    <property type="match status" value="1"/>
</dbReference>
<dbReference type="Proteomes" id="UP000004926">
    <property type="component" value="Chromosome"/>
</dbReference>
<dbReference type="SUPFAM" id="SSF46458">
    <property type="entry name" value="Globin-like"/>
    <property type="match status" value="1"/>
</dbReference>
<evidence type="ECO:0000256" key="5">
    <source>
        <dbReference type="ARBA" id="ARBA00022714"/>
    </source>
</evidence>
<dbReference type="eggNOG" id="COG1017">
    <property type="taxonomic scope" value="Bacteria"/>
</dbReference>
<dbReference type="Gene3D" id="3.40.50.80">
    <property type="entry name" value="Nucleotide-binding domain of ferredoxin-NADP reductase (FNR) module"/>
    <property type="match status" value="1"/>
</dbReference>
<dbReference type="OrthoDB" id="3213438at2"/>
<keyword evidence="5" id="KW-0001">2Fe-2S</keyword>
<evidence type="ECO:0000256" key="11">
    <source>
        <dbReference type="RuleBase" id="RU000356"/>
    </source>
</evidence>
<dbReference type="HOGENOM" id="CLU_026437_2_1_11"/>
<evidence type="ECO:0000259" key="12">
    <source>
        <dbReference type="PROSITE" id="PS01033"/>
    </source>
</evidence>
<evidence type="ECO:0000256" key="4">
    <source>
        <dbReference type="ARBA" id="ARBA00012229"/>
    </source>
</evidence>
<keyword evidence="11" id="KW-0561">Oxygen transport</keyword>
<feature type="domain" description="Globin" evidence="12">
    <location>
        <begin position="20"/>
        <end position="154"/>
    </location>
</feature>
<dbReference type="InterPro" id="IPR017927">
    <property type="entry name" value="FAD-bd_FR_type"/>
</dbReference>
<dbReference type="PROSITE" id="PS01033">
    <property type="entry name" value="GLOBIN"/>
    <property type="match status" value="1"/>
</dbReference>
<dbReference type="CDD" id="cd19753">
    <property type="entry name" value="Mb-like_oxidoreductase"/>
    <property type="match status" value="1"/>
</dbReference>
<protein>
    <recommendedName>
        <fullName evidence="4">nitric oxide dioxygenase</fullName>
        <ecNumber evidence="4">1.14.12.17</ecNumber>
    </recommendedName>
</protein>